<keyword evidence="1" id="KW-0812">Transmembrane</keyword>
<gene>
    <name evidence="2" type="ORF">ACFQ1S_33585</name>
</gene>
<accession>A0ABW3MHD3</accession>
<evidence type="ECO:0000313" key="3">
    <source>
        <dbReference type="Proteomes" id="UP001597045"/>
    </source>
</evidence>
<proteinExistence type="predicted"/>
<dbReference type="Proteomes" id="UP001597045">
    <property type="component" value="Unassembled WGS sequence"/>
</dbReference>
<dbReference type="EMBL" id="JBHTIS010002611">
    <property type="protein sequence ID" value="MFD1050106.1"/>
    <property type="molecule type" value="Genomic_DNA"/>
</dbReference>
<feature type="transmembrane region" description="Helical" evidence="1">
    <location>
        <begin position="15"/>
        <end position="40"/>
    </location>
</feature>
<protein>
    <recommendedName>
        <fullName evidence="4">Major facilitator superfamily (MFS) profile domain-containing protein</fullName>
    </recommendedName>
</protein>
<evidence type="ECO:0008006" key="4">
    <source>
        <dbReference type="Google" id="ProtNLM"/>
    </source>
</evidence>
<name>A0ABW3MHD3_9PSEU</name>
<keyword evidence="3" id="KW-1185">Reference proteome</keyword>
<sequence>MPTSTALPVTRASRLSLVVIVTCQLMLVLDATVMIIALPASTPEVDGIKWISSPAGSSPTAVRRER</sequence>
<evidence type="ECO:0000313" key="2">
    <source>
        <dbReference type="EMBL" id="MFD1050106.1"/>
    </source>
</evidence>
<keyword evidence="1" id="KW-1133">Transmembrane helix</keyword>
<reference evidence="3" key="1">
    <citation type="journal article" date="2019" name="Int. J. Syst. Evol. Microbiol.">
        <title>The Global Catalogue of Microorganisms (GCM) 10K type strain sequencing project: providing services to taxonomists for standard genome sequencing and annotation.</title>
        <authorList>
            <consortium name="The Broad Institute Genomics Platform"/>
            <consortium name="The Broad Institute Genome Sequencing Center for Infectious Disease"/>
            <person name="Wu L."/>
            <person name="Ma J."/>
        </authorList>
    </citation>
    <scope>NUCLEOTIDE SEQUENCE [LARGE SCALE GENOMIC DNA]</scope>
    <source>
        <strain evidence="3">JCM 31486</strain>
    </source>
</reference>
<comment type="caution">
    <text evidence="2">The sequence shown here is derived from an EMBL/GenBank/DDBJ whole genome shotgun (WGS) entry which is preliminary data.</text>
</comment>
<organism evidence="2 3">
    <name type="scientific">Kibdelosporangium lantanae</name>
    <dbReference type="NCBI Taxonomy" id="1497396"/>
    <lineage>
        <taxon>Bacteria</taxon>
        <taxon>Bacillati</taxon>
        <taxon>Actinomycetota</taxon>
        <taxon>Actinomycetes</taxon>
        <taxon>Pseudonocardiales</taxon>
        <taxon>Pseudonocardiaceae</taxon>
        <taxon>Kibdelosporangium</taxon>
    </lineage>
</organism>
<keyword evidence="1" id="KW-0472">Membrane</keyword>
<evidence type="ECO:0000256" key="1">
    <source>
        <dbReference type="SAM" id="Phobius"/>
    </source>
</evidence>